<dbReference type="InterPro" id="IPR006935">
    <property type="entry name" value="Helicase/UvrB_N"/>
</dbReference>
<dbReference type="Gene3D" id="3.40.50.300">
    <property type="entry name" value="P-loop containing nucleotide triphosphate hydrolases"/>
    <property type="match status" value="2"/>
</dbReference>
<keyword evidence="3" id="KW-1185">Reference proteome</keyword>
<dbReference type="RefSeq" id="WP_077022420.1">
    <property type="nucleotide sequence ID" value="NZ_CP017641.1"/>
</dbReference>
<evidence type="ECO:0000313" key="2">
    <source>
        <dbReference type="EMBL" id="APZ90546.1"/>
    </source>
</evidence>
<dbReference type="GO" id="GO:0005524">
    <property type="term" value="F:ATP binding"/>
    <property type="evidence" value="ECO:0007669"/>
    <property type="project" value="InterPro"/>
</dbReference>
<proteinExistence type="predicted"/>
<feature type="domain" description="Helicase/UvrB N-terminal" evidence="1">
    <location>
        <begin position="5"/>
        <end position="161"/>
    </location>
</feature>
<dbReference type="Pfam" id="PF04851">
    <property type="entry name" value="ResIII"/>
    <property type="match status" value="1"/>
</dbReference>
<keyword evidence="2" id="KW-0347">Helicase</keyword>
<dbReference type="KEGG" id="fmr:Fuma_00125"/>
<keyword evidence="2" id="KW-0547">Nucleotide-binding</keyword>
<keyword evidence="2" id="KW-0378">Hydrolase</keyword>
<gene>
    <name evidence="2" type="ORF">Fuma_00125</name>
</gene>
<name>A0A1P8W903_9PLAN</name>
<evidence type="ECO:0000313" key="3">
    <source>
        <dbReference type="Proteomes" id="UP000187735"/>
    </source>
</evidence>
<dbReference type="PANTHER" id="PTHR47396">
    <property type="entry name" value="TYPE I RESTRICTION ENZYME ECOKI R PROTEIN"/>
    <property type="match status" value="1"/>
</dbReference>
<dbReference type="EMBL" id="CP017641">
    <property type="protein sequence ID" value="APZ90546.1"/>
    <property type="molecule type" value="Genomic_DNA"/>
</dbReference>
<dbReference type="PANTHER" id="PTHR47396:SF1">
    <property type="entry name" value="ATP-DEPENDENT HELICASE IRC3-RELATED"/>
    <property type="match status" value="1"/>
</dbReference>
<keyword evidence="2" id="KW-0067">ATP-binding</keyword>
<dbReference type="GO" id="GO:0016787">
    <property type="term" value="F:hydrolase activity"/>
    <property type="evidence" value="ECO:0007669"/>
    <property type="project" value="InterPro"/>
</dbReference>
<reference evidence="2 3" key="1">
    <citation type="journal article" date="2016" name="Front. Microbiol.">
        <title>Fuerstia marisgermanicae gen. nov., sp. nov., an Unusual Member of the Phylum Planctomycetes from the German Wadden Sea.</title>
        <authorList>
            <person name="Kohn T."/>
            <person name="Heuer A."/>
            <person name="Jogler M."/>
            <person name="Vollmers J."/>
            <person name="Boedeker C."/>
            <person name="Bunk B."/>
            <person name="Rast P."/>
            <person name="Borchert D."/>
            <person name="Glockner I."/>
            <person name="Freese H.M."/>
            <person name="Klenk H.P."/>
            <person name="Overmann J."/>
            <person name="Kaster A.K."/>
            <person name="Rohde M."/>
            <person name="Wiegand S."/>
            <person name="Jogler C."/>
        </authorList>
    </citation>
    <scope>NUCLEOTIDE SEQUENCE [LARGE SCALE GENOMIC DNA]</scope>
    <source>
        <strain evidence="2 3">NH11</strain>
    </source>
</reference>
<dbReference type="STRING" id="1891926.Fuma_00125"/>
<dbReference type="InterPro" id="IPR027417">
    <property type="entry name" value="P-loop_NTPase"/>
</dbReference>
<dbReference type="GO" id="GO:0004386">
    <property type="term" value="F:helicase activity"/>
    <property type="evidence" value="ECO:0007669"/>
    <property type="project" value="UniProtKB-KW"/>
</dbReference>
<dbReference type="GO" id="GO:0003677">
    <property type="term" value="F:DNA binding"/>
    <property type="evidence" value="ECO:0007669"/>
    <property type="project" value="InterPro"/>
</dbReference>
<organism evidence="2 3">
    <name type="scientific">Fuerstiella marisgermanici</name>
    <dbReference type="NCBI Taxonomy" id="1891926"/>
    <lineage>
        <taxon>Bacteria</taxon>
        <taxon>Pseudomonadati</taxon>
        <taxon>Planctomycetota</taxon>
        <taxon>Planctomycetia</taxon>
        <taxon>Planctomycetales</taxon>
        <taxon>Planctomycetaceae</taxon>
        <taxon>Fuerstiella</taxon>
    </lineage>
</organism>
<dbReference type="SUPFAM" id="SSF52540">
    <property type="entry name" value="P-loop containing nucleoside triphosphate hydrolases"/>
    <property type="match status" value="1"/>
</dbReference>
<accession>A0A1P8W903</accession>
<sequence>MTTWNLRDYQQDAYETADGQSRVIVNMPTGWGKSFLLCALAASDLRNPSRKVVICVPQRIIAKGFSQKKKIILPDGEIVEWSVPRNLCGTSTAKVDELTDFLLAGPAKSAARRVVLTTHMTLSYALNRLSDDELAEVADETTYVIDESHHISASEQNRNVLGEQIVRILDTGSEGLKMWLATAYFFRGDHLPIISETHLSEFTRVHVPFDEYWQILKHIKSYSYDFVAYKGTVFKELQHLLQQSATPTIIYCPPEGHKMLLGKSKAKFVARLQQTVCDCLDATPWTSFDEALRQEAVVVDLVVTEQRTEKIRFVAEHGNRVAAILTVGMFREGADWVEAARIIDLVPTNSDQDRLQRFGRLVRDCRGKRHISYFNLFPLVVEQNEEERRRQLTKLYAHFHASLVLENAVEPVRVRLRPRPKHGPKEEAGDPKSHFNLLGEFSEAEQEQIIRDTYESLLK</sequence>
<dbReference type="Proteomes" id="UP000187735">
    <property type="component" value="Chromosome"/>
</dbReference>
<evidence type="ECO:0000259" key="1">
    <source>
        <dbReference type="Pfam" id="PF04851"/>
    </source>
</evidence>
<dbReference type="AlphaFoldDB" id="A0A1P8W903"/>
<dbReference type="InterPro" id="IPR050742">
    <property type="entry name" value="Helicase_Restrict-Modif_Enz"/>
</dbReference>
<dbReference type="OrthoDB" id="9803860at2"/>
<protein>
    <submittedName>
        <fullName evidence="2">UvsW helicase</fullName>
    </submittedName>
</protein>
<dbReference type="GO" id="GO:0005829">
    <property type="term" value="C:cytosol"/>
    <property type="evidence" value="ECO:0007669"/>
    <property type="project" value="TreeGrafter"/>
</dbReference>